<evidence type="ECO:0000313" key="4">
    <source>
        <dbReference type="Proteomes" id="UP000323506"/>
    </source>
</evidence>
<keyword evidence="2" id="KW-0732">Signal</keyword>
<feature type="region of interest" description="Disordered" evidence="1">
    <location>
        <begin position="32"/>
        <end position="114"/>
    </location>
</feature>
<name>A0A5D2ER94_GOSDA</name>
<keyword evidence="4" id="KW-1185">Reference proteome</keyword>
<dbReference type="AlphaFoldDB" id="A0A5D2ER94"/>
<evidence type="ECO:0000256" key="2">
    <source>
        <dbReference type="SAM" id="SignalP"/>
    </source>
</evidence>
<reference evidence="3 4" key="1">
    <citation type="submission" date="2019-06" db="EMBL/GenBank/DDBJ databases">
        <title>WGS assembly of Gossypium darwinii.</title>
        <authorList>
            <person name="Chen Z.J."/>
            <person name="Sreedasyam A."/>
            <person name="Ando A."/>
            <person name="Song Q."/>
            <person name="De L."/>
            <person name="Hulse-Kemp A."/>
            <person name="Ding M."/>
            <person name="Ye W."/>
            <person name="Kirkbride R."/>
            <person name="Jenkins J."/>
            <person name="Plott C."/>
            <person name="Lovell J."/>
            <person name="Lin Y.-M."/>
            <person name="Vaughn R."/>
            <person name="Liu B."/>
            <person name="Li W."/>
            <person name="Simpson S."/>
            <person name="Scheffler B."/>
            <person name="Saski C."/>
            <person name="Grover C."/>
            <person name="Hu G."/>
            <person name="Conover J."/>
            <person name="Carlson J."/>
            <person name="Shu S."/>
            <person name="Boston L."/>
            <person name="Williams M."/>
            <person name="Peterson D."/>
            <person name="Mcgee K."/>
            <person name="Jones D."/>
            <person name="Wendel J."/>
            <person name="Stelly D."/>
            <person name="Grimwood J."/>
            <person name="Schmutz J."/>
        </authorList>
    </citation>
    <scope>NUCLEOTIDE SEQUENCE [LARGE SCALE GENOMIC DNA]</scope>
    <source>
        <strain evidence="3">1808015.09</strain>
    </source>
</reference>
<gene>
    <name evidence="3" type="ORF">ES288_A11G294900v1</name>
</gene>
<feature type="compositionally biased region" description="Pro residues" evidence="1">
    <location>
        <begin position="51"/>
        <end position="91"/>
    </location>
</feature>
<sequence length="114" mass="12377">MKASLVIIVTLLMVEIIDGMGGRICHGREITRMYPAPKPHPTISPSRRYGSPPPPSLSPHPPSPPPPPPPPLLQLPSLSPPPPPPLPPKPIPFFRRSPGDDGRWNKGGYPKMEP</sequence>
<accession>A0A5D2ER94</accession>
<evidence type="ECO:0000313" key="3">
    <source>
        <dbReference type="EMBL" id="TYG95775.1"/>
    </source>
</evidence>
<organism evidence="3 4">
    <name type="scientific">Gossypium darwinii</name>
    <name type="common">Darwin's cotton</name>
    <name type="synonym">Gossypium barbadense var. darwinii</name>
    <dbReference type="NCBI Taxonomy" id="34276"/>
    <lineage>
        <taxon>Eukaryota</taxon>
        <taxon>Viridiplantae</taxon>
        <taxon>Streptophyta</taxon>
        <taxon>Embryophyta</taxon>
        <taxon>Tracheophyta</taxon>
        <taxon>Spermatophyta</taxon>
        <taxon>Magnoliopsida</taxon>
        <taxon>eudicotyledons</taxon>
        <taxon>Gunneridae</taxon>
        <taxon>Pentapetalae</taxon>
        <taxon>rosids</taxon>
        <taxon>malvids</taxon>
        <taxon>Malvales</taxon>
        <taxon>Malvaceae</taxon>
        <taxon>Malvoideae</taxon>
        <taxon>Gossypium</taxon>
    </lineage>
</organism>
<dbReference type="EMBL" id="CM017698">
    <property type="protein sequence ID" value="TYG95775.1"/>
    <property type="molecule type" value="Genomic_DNA"/>
</dbReference>
<feature type="chain" id="PRO_5022780951" evidence="2">
    <location>
        <begin position="20"/>
        <end position="114"/>
    </location>
</feature>
<protein>
    <submittedName>
        <fullName evidence="3">Uncharacterized protein</fullName>
    </submittedName>
</protein>
<dbReference type="Proteomes" id="UP000323506">
    <property type="component" value="Chromosome A11"/>
</dbReference>
<evidence type="ECO:0000256" key="1">
    <source>
        <dbReference type="SAM" id="MobiDB-lite"/>
    </source>
</evidence>
<proteinExistence type="predicted"/>
<feature type="signal peptide" evidence="2">
    <location>
        <begin position="1"/>
        <end position="19"/>
    </location>
</feature>